<dbReference type="AlphaFoldDB" id="A0A381TWW8"/>
<gene>
    <name evidence="1" type="ORF">METZ01_LOCUS72321</name>
</gene>
<reference evidence="1" key="1">
    <citation type="submission" date="2018-05" db="EMBL/GenBank/DDBJ databases">
        <authorList>
            <person name="Lanie J.A."/>
            <person name="Ng W.-L."/>
            <person name="Kazmierczak K.M."/>
            <person name="Andrzejewski T.M."/>
            <person name="Davidsen T.M."/>
            <person name="Wayne K.J."/>
            <person name="Tettelin H."/>
            <person name="Glass J.I."/>
            <person name="Rusch D."/>
            <person name="Podicherti R."/>
            <person name="Tsui H.-C.T."/>
            <person name="Winkler M.E."/>
        </authorList>
    </citation>
    <scope>NUCLEOTIDE SEQUENCE</scope>
</reference>
<organism evidence="1">
    <name type="scientific">marine metagenome</name>
    <dbReference type="NCBI Taxonomy" id="408172"/>
    <lineage>
        <taxon>unclassified sequences</taxon>
        <taxon>metagenomes</taxon>
        <taxon>ecological metagenomes</taxon>
    </lineage>
</organism>
<protein>
    <submittedName>
        <fullName evidence="1">Uncharacterized protein</fullName>
    </submittedName>
</protein>
<evidence type="ECO:0000313" key="1">
    <source>
        <dbReference type="EMBL" id="SVA19467.1"/>
    </source>
</evidence>
<proteinExistence type="predicted"/>
<accession>A0A381TWW8</accession>
<sequence>MLNCGQKCFLPAGYRVFRPFQSSKKVKFRIRREFITTETELSAIAAAASIGCKAWKLKNEHRTLMKCCQKKKLKDKALFTIY</sequence>
<name>A0A381TWW8_9ZZZZ</name>
<dbReference type="EMBL" id="UINC01005156">
    <property type="protein sequence ID" value="SVA19467.1"/>
    <property type="molecule type" value="Genomic_DNA"/>
</dbReference>